<dbReference type="AlphaFoldDB" id="A0AA52ECF3"/>
<keyword evidence="6" id="KW-1185">Reference proteome</keyword>
<keyword evidence="3 4" id="KW-0975">Bacterial flagellum</keyword>
<dbReference type="Pfam" id="PF02049">
    <property type="entry name" value="FliE"/>
    <property type="match status" value="1"/>
</dbReference>
<keyword evidence="5" id="KW-0966">Cell projection</keyword>
<gene>
    <name evidence="4" type="primary">fliE</name>
    <name evidence="5" type="ORF">QGN29_11350</name>
</gene>
<comment type="similarity">
    <text evidence="2 4">Belongs to the FliE family.</text>
</comment>
<dbReference type="PANTHER" id="PTHR34653">
    <property type="match status" value="1"/>
</dbReference>
<sequence>MSIKSLDAATAYAQALKSNDKIGGISGVKGADPFATSQSDSSAFSNLIEDAIGDVSDATKASELTGAKAIANQADMVDVVTAASNAELVVSTMTAVRDKVISSYNEIIKMPI</sequence>
<dbReference type="PRINTS" id="PR01006">
    <property type="entry name" value="FLGHOOKFLIE"/>
</dbReference>
<dbReference type="KEGG" id="tmk:QGN29_11350"/>
<keyword evidence="5" id="KW-0282">Flagellum</keyword>
<evidence type="ECO:0000256" key="4">
    <source>
        <dbReference type="HAMAP-Rule" id="MF_00724"/>
    </source>
</evidence>
<evidence type="ECO:0000256" key="1">
    <source>
        <dbReference type="ARBA" id="ARBA00004117"/>
    </source>
</evidence>
<evidence type="ECO:0000256" key="3">
    <source>
        <dbReference type="ARBA" id="ARBA00023143"/>
    </source>
</evidence>
<reference evidence="5" key="1">
    <citation type="submission" date="2023-04" db="EMBL/GenBank/DDBJ databases">
        <title>Complete genome sequence of Temperatibacter marinus.</title>
        <authorList>
            <person name="Rong J.-C."/>
            <person name="Yi M.-L."/>
            <person name="Zhao Q."/>
        </authorList>
    </citation>
    <scope>NUCLEOTIDE SEQUENCE</scope>
    <source>
        <strain evidence="5">NBRC 110045</strain>
    </source>
</reference>
<evidence type="ECO:0000313" key="6">
    <source>
        <dbReference type="Proteomes" id="UP001268683"/>
    </source>
</evidence>
<organism evidence="5 6">
    <name type="scientific">Temperatibacter marinus</name>
    <dbReference type="NCBI Taxonomy" id="1456591"/>
    <lineage>
        <taxon>Bacteria</taxon>
        <taxon>Pseudomonadati</taxon>
        <taxon>Pseudomonadota</taxon>
        <taxon>Alphaproteobacteria</taxon>
        <taxon>Kordiimonadales</taxon>
        <taxon>Temperatibacteraceae</taxon>
        <taxon>Temperatibacter</taxon>
    </lineage>
</organism>
<evidence type="ECO:0000256" key="2">
    <source>
        <dbReference type="ARBA" id="ARBA00009272"/>
    </source>
</evidence>
<name>A0AA52ECF3_9PROT</name>
<dbReference type="GO" id="GO:0009425">
    <property type="term" value="C:bacterial-type flagellum basal body"/>
    <property type="evidence" value="ECO:0007669"/>
    <property type="project" value="UniProtKB-SubCell"/>
</dbReference>
<evidence type="ECO:0000313" key="5">
    <source>
        <dbReference type="EMBL" id="WND02145.1"/>
    </source>
</evidence>
<protein>
    <recommendedName>
        <fullName evidence="4">Flagellar hook-basal body complex protein FliE</fullName>
    </recommendedName>
</protein>
<dbReference type="GO" id="GO:0003774">
    <property type="term" value="F:cytoskeletal motor activity"/>
    <property type="evidence" value="ECO:0007669"/>
    <property type="project" value="InterPro"/>
</dbReference>
<dbReference type="PANTHER" id="PTHR34653:SF1">
    <property type="entry name" value="FLAGELLAR HOOK-BASAL BODY COMPLEX PROTEIN FLIE"/>
    <property type="match status" value="1"/>
</dbReference>
<dbReference type="InterPro" id="IPR001624">
    <property type="entry name" value="FliE"/>
</dbReference>
<accession>A0AA52ECF3</accession>
<proteinExistence type="inferred from homology"/>
<dbReference type="GO" id="GO:0005198">
    <property type="term" value="F:structural molecule activity"/>
    <property type="evidence" value="ECO:0007669"/>
    <property type="project" value="InterPro"/>
</dbReference>
<dbReference type="EMBL" id="CP123872">
    <property type="protein sequence ID" value="WND02145.1"/>
    <property type="molecule type" value="Genomic_DNA"/>
</dbReference>
<keyword evidence="5" id="KW-0969">Cilium</keyword>
<dbReference type="RefSeq" id="WP_310797980.1">
    <property type="nucleotide sequence ID" value="NZ_CP123872.1"/>
</dbReference>
<dbReference type="GO" id="GO:0071973">
    <property type="term" value="P:bacterial-type flagellum-dependent cell motility"/>
    <property type="evidence" value="ECO:0007669"/>
    <property type="project" value="InterPro"/>
</dbReference>
<comment type="subcellular location">
    <subcellularLocation>
        <location evidence="1 4">Bacterial flagellum basal body</location>
    </subcellularLocation>
</comment>
<dbReference type="HAMAP" id="MF_00724">
    <property type="entry name" value="FliE"/>
    <property type="match status" value="1"/>
</dbReference>
<dbReference type="Proteomes" id="UP001268683">
    <property type="component" value="Chromosome"/>
</dbReference>